<evidence type="ECO:0000256" key="2">
    <source>
        <dbReference type="ARBA" id="ARBA00004948"/>
    </source>
</evidence>
<dbReference type="eggNOG" id="COG0819">
    <property type="taxonomic scope" value="Bacteria"/>
</dbReference>
<evidence type="ECO:0000259" key="9">
    <source>
        <dbReference type="Pfam" id="PF03070"/>
    </source>
</evidence>
<evidence type="ECO:0000313" key="11">
    <source>
        <dbReference type="Proteomes" id="UP000030643"/>
    </source>
</evidence>
<keyword evidence="7" id="KW-0784">Thiamine biosynthesis</keyword>
<comment type="catalytic activity">
    <reaction evidence="8">
        <text>thiamine + H2O = 5-(2-hydroxyethyl)-4-methylthiazole + 4-amino-5-hydroxymethyl-2-methylpyrimidine + H(+)</text>
        <dbReference type="Rhea" id="RHEA:17509"/>
        <dbReference type="ChEBI" id="CHEBI:15377"/>
        <dbReference type="ChEBI" id="CHEBI:15378"/>
        <dbReference type="ChEBI" id="CHEBI:16892"/>
        <dbReference type="ChEBI" id="CHEBI:17957"/>
        <dbReference type="ChEBI" id="CHEBI:18385"/>
        <dbReference type="EC" id="3.5.99.2"/>
    </reaction>
</comment>
<dbReference type="EC" id="3.5.99.2" evidence="5"/>
<comment type="subunit">
    <text evidence="4">Homotetramer.</text>
</comment>
<evidence type="ECO:0000256" key="3">
    <source>
        <dbReference type="ARBA" id="ARBA00010264"/>
    </source>
</evidence>
<dbReference type="InterPro" id="IPR016084">
    <property type="entry name" value="Haem_Oase-like_multi-hlx"/>
</dbReference>
<feature type="domain" description="Thiaminase-2/PQQC" evidence="9">
    <location>
        <begin position="82"/>
        <end position="203"/>
    </location>
</feature>
<evidence type="ECO:0000256" key="7">
    <source>
        <dbReference type="ARBA" id="ARBA00022977"/>
    </source>
</evidence>
<sequence length="208" mass="23369">MMIFHEYLLAQGQADLAQILKLPFVKGLGMGGLTQAQRNYYVAQDSYYVDQFIQLADQVTQALPAGFASAPNLGNDESDAHLGLAPSKEWSEIPIGQHNLAYLAHMQQAVAIADPVAGLIALLPCTESYYLIAQTLQAQHNAQGYQQWLNYYCSDAYQATVNWAWTTLDQLVPNYQDLAENQLQIYKDIYQKSYAYETSFWLEAGKIK</sequence>
<dbReference type="SUPFAM" id="SSF48613">
    <property type="entry name" value="Heme oxygenase-like"/>
    <property type="match status" value="1"/>
</dbReference>
<dbReference type="Pfam" id="PF03070">
    <property type="entry name" value="TENA_THI-4"/>
    <property type="match status" value="1"/>
</dbReference>
<dbReference type="GO" id="GO:0050334">
    <property type="term" value="F:thiaminase activity"/>
    <property type="evidence" value="ECO:0007669"/>
    <property type="project" value="UniProtKB-EC"/>
</dbReference>
<name>A0A069CVQ1_WEIOS</name>
<dbReference type="GO" id="GO:0009229">
    <property type="term" value="P:thiamine diphosphate biosynthetic process"/>
    <property type="evidence" value="ECO:0007669"/>
    <property type="project" value="UniProtKB-UniPathway"/>
</dbReference>
<dbReference type="Gene3D" id="1.20.910.10">
    <property type="entry name" value="Heme oxygenase-like"/>
    <property type="match status" value="1"/>
</dbReference>
<dbReference type="PANTHER" id="PTHR43198:SF2">
    <property type="entry name" value="SI:CH1073-67J19.1-RELATED"/>
    <property type="match status" value="1"/>
</dbReference>
<dbReference type="UniPathway" id="UPA00060"/>
<proteinExistence type="inferred from homology"/>
<evidence type="ECO:0000256" key="4">
    <source>
        <dbReference type="ARBA" id="ARBA00011881"/>
    </source>
</evidence>
<comment type="catalytic activity">
    <reaction evidence="1">
        <text>4-amino-5-aminomethyl-2-methylpyrimidine + H2O = 4-amino-5-hydroxymethyl-2-methylpyrimidine + NH4(+)</text>
        <dbReference type="Rhea" id="RHEA:31799"/>
        <dbReference type="ChEBI" id="CHEBI:15377"/>
        <dbReference type="ChEBI" id="CHEBI:16892"/>
        <dbReference type="ChEBI" id="CHEBI:28938"/>
        <dbReference type="ChEBI" id="CHEBI:63416"/>
        <dbReference type="EC" id="3.5.99.2"/>
    </reaction>
</comment>
<dbReference type="RefSeq" id="WP_082816223.1">
    <property type="nucleotide sequence ID" value="NZ_DF820501.1"/>
</dbReference>
<evidence type="ECO:0000256" key="1">
    <source>
        <dbReference type="ARBA" id="ARBA00001881"/>
    </source>
</evidence>
<dbReference type="Proteomes" id="UP000030643">
    <property type="component" value="Unassembled WGS sequence"/>
</dbReference>
<evidence type="ECO:0000256" key="8">
    <source>
        <dbReference type="ARBA" id="ARBA00048337"/>
    </source>
</evidence>
<dbReference type="PANTHER" id="PTHR43198">
    <property type="entry name" value="BIFUNCTIONAL TH2 PROTEIN"/>
    <property type="match status" value="1"/>
</dbReference>
<dbReference type="GO" id="GO:0005829">
    <property type="term" value="C:cytosol"/>
    <property type="evidence" value="ECO:0007669"/>
    <property type="project" value="TreeGrafter"/>
</dbReference>
<dbReference type="EMBL" id="DF820501">
    <property type="protein sequence ID" value="GAK31860.1"/>
    <property type="molecule type" value="Genomic_DNA"/>
</dbReference>
<protein>
    <recommendedName>
        <fullName evidence="6">Aminopyrimidine aminohydrolase</fullName>
        <ecNumber evidence="5">3.5.99.2</ecNumber>
    </recommendedName>
</protein>
<gene>
    <name evidence="10" type="primary">tenA</name>
    <name evidence="10" type="ORF">WOSG25_180090</name>
</gene>
<dbReference type="OrthoDB" id="34166at2"/>
<dbReference type="GO" id="GO:0009228">
    <property type="term" value="P:thiamine biosynthetic process"/>
    <property type="evidence" value="ECO:0007669"/>
    <property type="project" value="UniProtKB-KW"/>
</dbReference>
<dbReference type="AlphaFoldDB" id="A0A069CVQ1"/>
<comment type="similarity">
    <text evidence="3">Belongs to the TenA family.</text>
</comment>
<dbReference type="STRING" id="1329250.WOSG25_180090"/>
<dbReference type="CDD" id="cd16099">
    <property type="entry name" value="TenA_PqqC-like"/>
    <property type="match status" value="1"/>
</dbReference>
<evidence type="ECO:0000256" key="6">
    <source>
        <dbReference type="ARBA" id="ARBA00013647"/>
    </source>
</evidence>
<accession>A0A069CVQ1</accession>
<dbReference type="InterPro" id="IPR004305">
    <property type="entry name" value="Thiaminase-2/PQQC"/>
</dbReference>
<comment type="pathway">
    <text evidence="2">Cofactor biosynthesis; thiamine diphosphate biosynthesis.</text>
</comment>
<evidence type="ECO:0000256" key="5">
    <source>
        <dbReference type="ARBA" id="ARBA00012684"/>
    </source>
</evidence>
<organism evidence="10 11">
    <name type="scientific">Weissella oryzae (strain DSM 25784 / JCM 18191 / LMG 30913 / SG25)</name>
    <dbReference type="NCBI Taxonomy" id="1329250"/>
    <lineage>
        <taxon>Bacteria</taxon>
        <taxon>Bacillati</taxon>
        <taxon>Bacillota</taxon>
        <taxon>Bacilli</taxon>
        <taxon>Lactobacillales</taxon>
        <taxon>Lactobacillaceae</taxon>
        <taxon>Weissella</taxon>
    </lineage>
</organism>
<reference evidence="11" key="1">
    <citation type="journal article" date="2014" name="Genome Announc.">
        <title>Draft genome sequence of Weissella oryzae SG25T, isolated from fermented rice grains.</title>
        <authorList>
            <person name="Tanizawa Y."/>
            <person name="Fujisawa T."/>
            <person name="Mochizuki T."/>
            <person name="Kaminuma E."/>
            <person name="Suzuki Y."/>
            <person name="Nakamura Y."/>
            <person name="Tohno M."/>
        </authorList>
    </citation>
    <scope>NUCLEOTIDE SEQUENCE [LARGE SCALE GENOMIC DNA]</scope>
    <source>
        <strain evidence="11">DSM 25784 / JCM 18191 / LMG 30913 / SG25</strain>
    </source>
</reference>
<dbReference type="InterPro" id="IPR050967">
    <property type="entry name" value="Thiamine_Salvage_TenA"/>
</dbReference>
<keyword evidence="11" id="KW-1185">Reference proteome</keyword>
<evidence type="ECO:0000313" key="10">
    <source>
        <dbReference type="EMBL" id="GAK31860.1"/>
    </source>
</evidence>